<keyword evidence="6" id="KW-1185">Reference proteome</keyword>
<evidence type="ECO:0000313" key="5">
    <source>
        <dbReference type="EMBL" id="KAG6479632.1"/>
    </source>
</evidence>
<dbReference type="GO" id="GO:0004722">
    <property type="term" value="F:protein serine/threonine phosphatase activity"/>
    <property type="evidence" value="ECO:0007669"/>
    <property type="project" value="UniProtKB-EC"/>
</dbReference>
<protein>
    <recommendedName>
        <fullName evidence="1">protein-serine/threonine phosphatase</fullName>
        <ecNumber evidence="1">3.1.3.16</ecNumber>
    </recommendedName>
</protein>
<dbReference type="InterPro" id="IPR001932">
    <property type="entry name" value="PPM-type_phosphatase-like_dom"/>
</dbReference>
<evidence type="ECO:0000256" key="3">
    <source>
        <dbReference type="ARBA" id="ARBA00048336"/>
    </source>
</evidence>
<comment type="catalytic activity">
    <reaction evidence="2">
        <text>O-phospho-L-seryl-[protein] + H2O = L-seryl-[protein] + phosphate</text>
        <dbReference type="Rhea" id="RHEA:20629"/>
        <dbReference type="Rhea" id="RHEA-COMP:9863"/>
        <dbReference type="Rhea" id="RHEA-COMP:11604"/>
        <dbReference type="ChEBI" id="CHEBI:15377"/>
        <dbReference type="ChEBI" id="CHEBI:29999"/>
        <dbReference type="ChEBI" id="CHEBI:43474"/>
        <dbReference type="ChEBI" id="CHEBI:83421"/>
        <dbReference type="EC" id="3.1.3.16"/>
    </reaction>
</comment>
<evidence type="ECO:0000259" key="4">
    <source>
        <dbReference type="Pfam" id="PF00481"/>
    </source>
</evidence>
<dbReference type="AlphaFoldDB" id="A0A8J5F185"/>
<evidence type="ECO:0000256" key="1">
    <source>
        <dbReference type="ARBA" id="ARBA00013081"/>
    </source>
</evidence>
<evidence type="ECO:0000256" key="2">
    <source>
        <dbReference type="ARBA" id="ARBA00047761"/>
    </source>
</evidence>
<dbReference type="EMBL" id="JACMSC010000017">
    <property type="protein sequence ID" value="KAG6479632.1"/>
    <property type="molecule type" value="Genomic_DNA"/>
</dbReference>
<dbReference type="SUPFAM" id="SSF81606">
    <property type="entry name" value="PP2C-like"/>
    <property type="match status" value="1"/>
</dbReference>
<dbReference type="InterPro" id="IPR036457">
    <property type="entry name" value="PPM-type-like_dom_sf"/>
</dbReference>
<comment type="caution">
    <text evidence="5">The sequence shown here is derived from an EMBL/GenBank/DDBJ whole genome shotgun (WGS) entry which is preliminary data.</text>
</comment>
<accession>A0A8J5F185</accession>
<gene>
    <name evidence="5" type="ORF">ZIOFF_063100</name>
</gene>
<dbReference type="EC" id="3.1.3.16" evidence="1"/>
<dbReference type="Gene3D" id="3.60.40.10">
    <property type="entry name" value="PPM-type phosphatase domain"/>
    <property type="match status" value="1"/>
</dbReference>
<dbReference type="Pfam" id="PF00481">
    <property type="entry name" value="PP2C"/>
    <property type="match status" value="1"/>
</dbReference>
<proteinExistence type="predicted"/>
<sequence length="95" mass="10802">MPVHRRKNEILWRLRSKAYVSSEPEFMVIECSEEDQFLILARDRLWDVISSGMACRLIKKYLEEKPSDSDNGTTGGVSHSSVRYAAAVLARLAIC</sequence>
<organism evidence="5 6">
    <name type="scientific">Zingiber officinale</name>
    <name type="common">Ginger</name>
    <name type="synonym">Amomum zingiber</name>
    <dbReference type="NCBI Taxonomy" id="94328"/>
    <lineage>
        <taxon>Eukaryota</taxon>
        <taxon>Viridiplantae</taxon>
        <taxon>Streptophyta</taxon>
        <taxon>Embryophyta</taxon>
        <taxon>Tracheophyta</taxon>
        <taxon>Spermatophyta</taxon>
        <taxon>Magnoliopsida</taxon>
        <taxon>Liliopsida</taxon>
        <taxon>Zingiberales</taxon>
        <taxon>Zingiberaceae</taxon>
        <taxon>Zingiber</taxon>
    </lineage>
</organism>
<comment type="catalytic activity">
    <reaction evidence="3">
        <text>O-phospho-L-threonyl-[protein] + H2O = L-threonyl-[protein] + phosphate</text>
        <dbReference type="Rhea" id="RHEA:47004"/>
        <dbReference type="Rhea" id="RHEA-COMP:11060"/>
        <dbReference type="Rhea" id="RHEA-COMP:11605"/>
        <dbReference type="ChEBI" id="CHEBI:15377"/>
        <dbReference type="ChEBI" id="CHEBI:30013"/>
        <dbReference type="ChEBI" id="CHEBI:43474"/>
        <dbReference type="ChEBI" id="CHEBI:61977"/>
        <dbReference type="EC" id="3.1.3.16"/>
    </reaction>
</comment>
<evidence type="ECO:0000313" key="6">
    <source>
        <dbReference type="Proteomes" id="UP000734854"/>
    </source>
</evidence>
<feature type="domain" description="PPM-type phosphatase" evidence="4">
    <location>
        <begin position="17"/>
        <end position="67"/>
    </location>
</feature>
<dbReference type="Proteomes" id="UP000734854">
    <property type="component" value="Unassembled WGS sequence"/>
</dbReference>
<reference evidence="5 6" key="1">
    <citation type="submission" date="2020-08" db="EMBL/GenBank/DDBJ databases">
        <title>Plant Genome Project.</title>
        <authorList>
            <person name="Zhang R.-G."/>
        </authorList>
    </citation>
    <scope>NUCLEOTIDE SEQUENCE [LARGE SCALE GENOMIC DNA]</scope>
    <source>
        <tissue evidence="5">Rhizome</tissue>
    </source>
</reference>
<name>A0A8J5F185_ZINOF</name>